<evidence type="ECO:0000256" key="7">
    <source>
        <dbReference type="ARBA" id="ARBA00023136"/>
    </source>
</evidence>
<keyword evidence="4 8" id="KW-1003">Cell membrane</keyword>
<dbReference type="PANTHER" id="PTHR43337">
    <property type="entry name" value="XANTHINE/URACIL PERMEASE C887.17-RELATED"/>
    <property type="match status" value="1"/>
</dbReference>
<keyword evidence="11" id="KW-1185">Reference proteome</keyword>
<dbReference type="PANTHER" id="PTHR43337:SF1">
    <property type="entry name" value="XANTHINE_URACIL PERMEASE C887.17-RELATED"/>
    <property type="match status" value="1"/>
</dbReference>
<evidence type="ECO:0000256" key="8">
    <source>
        <dbReference type="PIRNR" id="PIRNR005353"/>
    </source>
</evidence>
<evidence type="ECO:0000313" key="10">
    <source>
        <dbReference type="EMBL" id="TDT69199.1"/>
    </source>
</evidence>
<name>A0AA46I5E3_9FUSO</name>
<dbReference type="RefSeq" id="WP_134113410.1">
    <property type="nucleotide sequence ID" value="NZ_SOBG01000006.1"/>
</dbReference>
<comment type="similarity">
    <text evidence="2 8">Belongs to the nucleobase:cation symporter-2 (NCS2) (TC 2.A.40) family. Azg-like subfamily.</text>
</comment>
<evidence type="ECO:0000256" key="1">
    <source>
        <dbReference type="ARBA" id="ARBA00004651"/>
    </source>
</evidence>
<gene>
    <name evidence="10" type="ORF">EV215_1541</name>
</gene>
<feature type="transmembrane region" description="Helical" evidence="9">
    <location>
        <begin position="328"/>
        <end position="358"/>
    </location>
</feature>
<dbReference type="GO" id="GO:0005345">
    <property type="term" value="F:purine nucleobase transmembrane transporter activity"/>
    <property type="evidence" value="ECO:0007669"/>
    <property type="project" value="TreeGrafter"/>
</dbReference>
<dbReference type="Pfam" id="PF00860">
    <property type="entry name" value="Xan_ur_permease"/>
    <property type="match status" value="1"/>
</dbReference>
<dbReference type="InterPro" id="IPR045018">
    <property type="entry name" value="Azg-like"/>
</dbReference>
<feature type="transmembrane region" description="Helical" evidence="9">
    <location>
        <begin position="21"/>
        <end position="39"/>
    </location>
</feature>
<evidence type="ECO:0000313" key="11">
    <source>
        <dbReference type="Proteomes" id="UP000294678"/>
    </source>
</evidence>
<organism evidence="10 11">
    <name type="scientific">Hypnocyclicus thermotrophus</name>
    <dbReference type="NCBI Taxonomy" id="1627895"/>
    <lineage>
        <taxon>Bacteria</taxon>
        <taxon>Fusobacteriati</taxon>
        <taxon>Fusobacteriota</taxon>
        <taxon>Fusobacteriia</taxon>
        <taxon>Fusobacteriales</taxon>
        <taxon>Fusobacteriaceae</taxon>
        <taxon>Hypnocyclicus</taxon>
    </lineage>
</organism>
<feature type="transmembrane region" description="Helical" evidence="9">
    <location>
        <begin position="134"/>
        <end position="158"/>
    </location>
</feature>
<sequence length="434" mass="45978">MENFLMNFFRIKEHHSSIKREVIGGFTTFITMAYIIFVNPNILSATGMDRGALITVTCLASFIGTIIAGLWVNVPFAMAPGMGLNAFFTYTLVIGNGASWQQALGVVFLSGIVFLLLTIIGIREKIVNAIPISLRLAVSAGIGLFITFIGLKGMGLIVGDPVTLVKLGKITTPLILGLTGLVIITVLEIKNIRGSLLIGILATTILGIMMKQVELPTAIISMPPAISPIVFKLDIKGALQISMLGAIFSFMFVDLFDSVGTIMACAHEAELVKEDGTIDKIGKILEADAIATVVGSLLGTSTTTTYVESSSGIAAGARTGLASVVTGLLFLLALIFTPIIGIVPVFATSPALVVVGVYMFKNVKNIDLKDFEVAVPSFITIVTMPLTYSISTGISLGFISYVIVTVAAGDINKIKPTMWIIALLSLLNFIVTGH</sequence>
<evidence type="ECO:0000256" key="5">
    <source>
        <dbReference type="ARBA" id="ARBA00022692"/>
    </source>
</evidence>
<protein>
    <submittedName>
        <fullName evidence="10">AGZA family xanthine/uracil permease-like MFS transporter</fullName>
    </submittedName>
</protein>
<dbReference type="AlphaFoldDB" id="A0AA46I5E3"/>
<keyword evidence="3 8" id="KW-0813">Transport</keyword>
<proteinExistence type="inferred from homology"/>
<evidence type="ECO:0000256" key="3">
    <source>
        <dbReference type="ARBA" id="ARBA00022448"/>
    </source>
</evidence>
<dbReference type="GO" id="GO:0005886">
    <property type="term" value="C:plasma membrane"/>
    <property type="evidence" value="ECO:0007669"/>
    <property type="project" value="UniProtKB-SubCell"/>
</dbReference>
<evidence type="ECO:0000256" key="9">
    <source>
        <dbReference type="SAM" id="Phobius"/>
    </source>
</evidence>
<evidence type="ECO:0000256" key="2">
    <source>
        <dbReference type="ARBA" id="ARBA00005697"/>
    </source>
</evidence>
<feature type="transmembrane region" description="Helical" evidence="9">
    <location>
        <begin position="103"/>
        <end position="122"/>
    </location>
</feature>
<reference evidence="10 11" key="1">
    <citation type="submission" date="2019-03" db="EMBL/GenBank/DDBJ databases">
        <title>Genomic Encyclopedia of Type Strains, Phase IV (KMG-IV): sequencing the most valuable type-strain genomes for metagenomic binning, comparative biology and taxonomic classification.</title>
        <authorList>
            <person name="Goeker M."/>
        </authorList>
    </citation>
    <scope>NUCLEOTIDE SEQUENCE [LARGE SCALE GENOMIC DNA]</scope>
    <source>
        <strain evidence="10 11">DSM 100055</strain>
    </source>
</reference>
<feature type="transmembrane region" description="Helical" evidence="9">
    <location>
        <begin position="233"/>
        <end position="253"/>
    </location>
</feature>
<feature type="transmembrane region" description="Helical" evidence="9">
    <location>
        <begin position="196"/>
        <end position="213"/>
    </location>
</feature>
<feature type="transmembrane region" description="Helical" evidence="9">
    <location>
        <begin position="378"/>
        <end position="404"/>
    </location>
</feature>
<dbReference type="InterPro" id="IPR026033">
    <property type="entry name" value="Azg-like_bact_archaea"/>
</dbReference>
<keyword evidence="7 8" id="KW-0472">Membrane</keyword>
<dbReference type="EMBL" id="SOBG01000006">
    <property type="protein sequence ID" value="TDT69199.1"/>
    <property type="molecule type" value="Genomic_DNA"/>
</dbReference>
<feature type="transmembrane region" description="Helical" evidence="9">
    <location>
        <begin position="51"/>
        <end position="72"/>
    </location>
</feature>
<comment type="caution">
    <text evidence="10">The sequence shown here is derived from an EMBL/GenBank/DDBJ whole genome shotgun (WGS) entry which is preliminary data.</text>
</comment>
<accession>A0AA46I5E3</accession>
<keyword evidence="6 8" id="KW-1133">Transmembrane helix</keyword>
<feature type="transmembrane region" description="Helical" evidence="9">
    <location>
        <begin position="170"/>
        <end position="189"/>
    </location>
</feature>
<evidence type="ECO:0000256" key="4">
    <source>
        <dbReference type="ARBA" id="ARBA00022475"/>
    </source>
</evidence>
<dbReference type="PIRSF" id="PIRSF005353">
    <property type="entry name" value="PbuG"/>
    <property type="match status" value="1"/>
</dbReference>
<keyword evidence="5 8" id="KW-0812">Transmembrane</keyword>
<comment type="subcellular location">
    <subcellularLocation>
        <location evidence="1 8">Cell membrane</location>
        <topology evidence="1 8">Multi-pass membrane protein</topology>
    </subcellularLocation>
</comment>
<dbReference type="Proteomes" id="UP000294678">
    <property type="component" value="Unassembled WGS sequence"/>
</dbReference>
<dbReference type="InterPro" id="IPR006043">
    <property type="entry name" value="NCS2"/>
</dbReference>
<feature type="transmembrane region" description="Helical" evidence="9">
    <location>
        <begin position="416"/>
        <end position="433"/>
    </location>
</feature>
<evidence type="ECO:0000256" key="6">
    <source>
        <dbReference type="ARBA" id="ARBA00022989"/>
    </source>
</evidence>